<evidence type="ECO:0000313" key="3">
    <source>
        <dbReference type="Proteomes" id="UP000717364"/>
    </source>
</evidence>
<dbReference type="Gene3D" id="3.40.50.720">
    <property type="entry name" value="NAD(P)-binding Rossmann-like Domain"/>
    <property type="match status" value="1"/>
</dbReference>
<dbReference type="Pfam" id="PF01370">
    <property type="entry name" value="Epimerase"/>
    <property type="match status" value="1"/>
</dbReference>
<evidence type="ECO:0000259" key="1">
    <source>
        <dbReference type="Pfam" id="PF01370"/>
    </source>
</evidence>
<dbReference type="InterPro" id="IPR036291">
    <property type="entry name" value="NAD(P)-bd_dom_sf"/>
</dbReference>
<accession>A0A947DD16</accession>
<dbReference type="PANTHER" id="PTHR48079">
    <property type="entry name" value="PROTEIN YEEZ"/>
    <property type="match status" value="1"/>
</dbReference>
<dbReference type="SUPFAM" id="SSF51735">
    <property type="entry name" value="NAD(P)-binding Rossmann-fold domains"/>
    <property type="match status" value="1"/>
</dbReference>
<dbReference type="GO" id="GO:0004029">
    <property type="term" value="F:aldehyde dehydrogenase (NAD+) activity"/>
    <property type="evidence" value="ECO:0007669"/>
    <property type="project" value="TreeGrafter"/>
</dbReference>
<dbReference type="PANTHER" id="PTHR48079:SF6">
    <property type="entry name" value="NAD(P)-BINDING DOMAIN-CONTAINING PROTEIN-RELATED"/>
    <property type="match status" value="1"/>
</dbReference>
<protein>
    <submittedName>
        <fullName evidence="2">NAD-dependent epimerase/dehydratase family protein</fullName>
    </submittedName>
</protein>
<dbReference type="InterPro" id="IPR001509">
    <property type="entry name" value="Epimerase_deHydtase"/>
</dbReference>
<dbReference type="Proteomes" id="UP000717364">
    <property type="component" value="Unassembled WGS sequence"/>
</dbReference>
<organism evidence="2 3">
    <name type="scientific">Leptothoe spongobia TAU-MAC 1115</name>
    <dbReference type="NCBI Taxonomy" id="1967444"/>
    <lineage>
        <taxon>Bacteria</taxon>
        <taxon>Bacillati</taxon>
        <taxon>Cyanobacteriota</taxon>
        <taxon>Cyanophyceae</taxon>
        <taxon>Nodosilineales</taxon>
        <taxon>Cymatolegaceae</taxon>
        <taxon>Leptothoe</taxon>
        <taxon>Leptothoe spongobia</taxon>
    </lineage>
</organism>
<reference evidence="2" key="1">
    <citation type="submission" date="2020-11" db="EMBL/GenBank/DDBJ databases">
        <authorList>
            <person name="Konstantinou D."/>
            <person name="Gkelis S."/>
            <person name="Popin R."/>
            <person name="Fewer D."/>
            <person name="Sivonen K."/>
        </authorList>
    </citation>
    <scope>NUCLEOTIDE SEQUENCE</scope>
    <source>
        <strain evidence="2">TAU-MAC 1115</strain>
    </source>
</reference>
<feature type="domain" description="NAD-dependent epimerase/dehydratase" evidence="1">
    <location>
        <begin position="4"/>
        <end position="228"/>
    </location>
</feature>
<dbReference type="RefSeq" id="WP_215607887.1">
    <property type="nucleotide sequence ID" value="NZ_JADOES010000007.1"/>
</dbReference>
<reference evidence="2" key="2">
    <citation type="journal article" date="2021" name="Mar. Drugs">
        <title>Genome Reduction and Secondary Metabolism of the Marine Sponge-Associated Cyanobacterium Leptothoe.</title>
        <authorList>
            <person name="Konstantinou D."/>
            <person name="Popin R.V."/>
            <person name="Fewer D.P."/>
            <person name="Sivonen K."/>
            <person name="Gkelis S."/>
        </authorList>
    </citation>
    <scope>NUCLEOTIDE SEQUENCE</scope>
    <source>
        <strain evidence="2">TAU-MAC 1115</strain>
    </source>
</reference>
<dbReference type="AlphaFoldDB" id="A0A947DD16"/>
<gene>
    <name evidence="2" type="ORF">IXB50_05190</name>
</gene>
<proteinExistence type="predicted"/>
<sequence>MKFFITGGNGFIGSHVVKKLIEQGHSVRCLLRTTSKLHRLDNLNYEVQYGDIRDKESLKQGMAGCDGVIHLASLSSWDSMTEQCSDGIIITGTQNLLEAAQDMGQLRCVYVSSAAAVNGSLQPTLHNENSSFSLTGKSYGYAIAKHRTEVLCQQFVKLGLPIVIVNPTEVYGPLDTEQVTCGTLIDFLNSNPVIVPQGGTSIVHVEDVATGIIQAWKTGKSGERYILGGENLTVKELAKLTLNIQGQQKPIFTLPRAVILTLAWLGKQLKIPMPFNPSIIPYAIRYWMMDNSKARHELGIEFRSARDVLEPTIQWLDTTWFH</sequence>
<dbReference type="EMBL" id="JADOES010000007">
    <property type="protein sequence ID" value="MBT9314812.1"/>
    <property type="molecule type" value="Genomic_DNA"/>
</dbReference>
<keyword evidence="3" id="KW-1185">Reference proteome</keyword>
<comment type="caution">
    <text evidence="2">The sequence shown here is derived from an EMBL/GenBank/DDBJ whole genome shotgun (WGS) entry which is preliminary data.</text>
</comment>
<name>A0A947DD16_9CYAN</name>
<dbReference type="GO" id="GO:0005737">
    <property type="term" value="C:cytoplasm"/>
    <property type="evidence" value="ECO:0007669"/>
    <property type="project" value="TreeGrafter"/>
</dbReference>
<evidence type="ECO:0000313" key="2">
    <source>
        <dbReference type="EMBL" id="MBT9314812.1"/>
    </source>
</evidence>
<dbReference type="InterPro" id="IPR051783">
    <property type="entry name" value="NAD(P)-dependent_oxidoreduct"/>
</dbReference>